<dbReference type="Gene3D" id="1.10.260.40">
    <property type="entry name" value="lambda repressor-like DNA-binding domains"/>
    <property type="match status" value="1"/>
</dbReference>
<dbReference type="GO" id="GO:0000977">
    <property type="term" value="F:RNA polymerase II transcription regulatory region sequence-specific DNA binding"/>
    <property type="evidence" value="ECO:0007669"/>
    <property type="project" value="TreeGrafter"/>
</dbReference>
<feature type="domain" description="CUT" evidence="10">
    <location>
        <begin position="1"/>
        <end position="51"/>
    </location>
</feature>
<evidence type="ECO:0000256" key="6">
    <source>
        <dbReference type="ARBA" id="ARBA00023155"/>
    </source>
</evidence>
<organism evidence="11 12">
    <name type="scientific">Schistosoma mattheei</name>
    <dbReference type="NCBI Taxonomy" id="31246"/>
    <lineage>
        <taxon>Eukaryota</taxon>
        <taxon>Metazoa</taxon>
        <taxon>Spiralia</taxon>
        <taxon>Lophotrochozoa</taxon>
        <taxon>Platyhelminthes</taxon>
        <taxon>Trematoda</taxon>
        <taxon>Digenea</taxon>
        <taxon>Strigeidida</taxon>
        <taxon>Schistosomatoidea</taxon>
        <taxon>Schistosomatidae</taxon>
        <taxon>Schistosoma</taxon>
    </lineage>
</organism>
<gene>
    <name evidence="11" type="ORF">SMTD_LOCUS1511</name>
</gene>
<feature type="region of interest" description="Disordered" evidence="9">
    <location>
        <begin position="108"/>
        <end position="144"/>
    </location>
</feature>
<evidence type="ECO:0000256" key="1">
    <source>
        <dbReference type="ARBA" id="ARBA00004123"/>
    </source>
</evidence>
<evidence type="ECO:0000256" key="4">
    <source>
        <dbReference type="ARBA" id="ARBA00023054"/>
    </source>
</evidence>
<comment type="subcellular location">
    <subcellularLocation>
        <location evidence="1">Nucleus</location>
    </subcellularLocation>
</comment>
<keyword evidence="7" id="KW-0804">Transcription</keyword>
<dbReference type="PANTHER" id="PTHR14043">
    <property type="entry name" value="CCAAT DISPLACEMENT PROTEIN-RELATED"/>
    <property type="match status" value="1"/>
</dbReference>
<evidence type="ECO:0000313" key="12">
    <source>
        <dbReference type="Proteomes" id="UP000269396"/>
    </source>
</evidence>
<accession>A0A3P8BQP9</accession>
<protein>
    <recommendedName>
        <fullName evidence="10">CUT domain-containing protein</fullName>
    </recommendedName>
</protein>
<dbReference type="InterPro" id="IPR010982">
    <property type="entry name" value="Lambda_DNA-bd_dom_sf"/>
</dbReference>
<evidence type="ECO:0000256" key="9">
    <source>
        <dbReference type="SAM" id="MobiDB-lite"/>
    </source>
</evidence>
<evidence type="ECO:0000259" key="10">
    <source>
        <dbReference type="PROSITE" id="PS51042"/>
    </source>
</evidence>
<evidence type="ECO:0000313" key="11">
    <source>
        <dbReference type="EMBL" id="VDO78828.1"/>
    </source>
</evidence>
<dbReference type="Gene3D" id="1.10.10.60">
    <property type="entry name" value="Homeodomain-like"/>
    <property type="match status" value="1"/>
</dbReference>
<feature type="compositionally biased region" description="Low complexity" evidence="9">
    <location>
        <begin position="108"/>
        <end position="138"/>
    </location>
</feature>
<evidence type="ECO:0000256" key="2">
    <source>
        <dbReference type="ARBA" id="ARBA00022737"/>
    </source>
</evidence>
<dbReference type="PANTHER" id="PTHR14043:SF2">
    <property type="entry name" value="HOMEOBOX PROTEIN CUT"/>
    <property type="match status" value="1"/>
</dbReference>
<dbReference type="SUPFAM" id="SSF47413">
    <property type="entry name" value="lambda repressor-like DNA-binding domains"/>
    <property type="match status" value="1"/>
</dbReference>
<keyword evidence="2" id="KW-0677">Repeat</keyword>
<keyword evidence="12" id="KW-1185">Reference proteome</keyword>
<keyword evidence="4" id="KW-0175">Coiled coil</keyword>
<keyword evidence="8" id="KW-0539">Nucleus</keyword>
<evidence type="ECO:0000256" key="5">
    <source>
        <dbReference type="ARBA" id="ARBA00023125"/>
    </source>
</evidence>
<reference evidence="11 12" key="1">
    <citation type="submission" date="2018-11" db="EMBL/GenBank/DDBJ databases">
        <authorList>
            <consortium name="Pathogen Informatics"/>
        </authorList>
    </citation>
    <scope>NUCLEOTIDE SEQUENCE [LARGE SCALE GENOMIC DNA]</scope>
    <source>
        <strain>Denwood</strain>
        <strain evidence="12">Zambia</strain>
    </source>
</reference>
<feature type="compositionally biased region" description="Low complexity" evidence="9">
    <location>
        <begin position="358"/>
        <end position="375"/>
    </location>
</feature>
<keyword evidence="6" id="KW-0371">Homeobox</keyword>
<dbReference type="GO" id="GO:0000981">
    <property type="term" value="F:DNA-binding transcription factor activity, RNA polymerase II-specific"/>
    <property type="evidence" value="ECO:0007669"/>
    <property type="project" value="TreeGrafter"/>
</dbReference>
<dbReference type="GO" id="GO:0005634">
    <property type="term" value="C:nucleus"/>
    <property type="evidence" value="ECO:0007669"/>
    <property type="project" value="UniProtKB-SubCell"/>
</dbReference>
<proteinExistence type="predicted"/>
<dbReference type="Proteomes" id="UP000269396">
    <property type="component" value="Unassembled WGS sequence"/>
</dbReference>
<dbReference type="AlphaFoldDB" id="A0A3P8BQP9"/>
<keyword evidence="3" id="KW-0805">Transcription regulation</keyword>
<evidence type="ECO:0000256" key="7">
    <source>
        <dbReference type="ARBA" id="ARBA00023163"/>
    </source>
</evidence>
<feature type="region of interest" description="Disordered" evidence="9">
    <location>
        <begin position="352"/>
        <end position="394"/>
    </location>
</feature>
<sequence length="430" mass="47656">MGMCQASVSDILSKTRPWSHLSNKARIPYVRLHLWLQEPDHLEMLKAAQANIKTFSRPNSNVKIIQGHETSTIQQQQQISDLSCEYLPSIKPESSDVVTSDLRSKQHSSSSIAITTTTTTTASRKRTPSLSSSPSSSLCNQDSLINSPISNKNSKLLKIDKSQIILSPNNNNNKIKSATINNSSQIAPIDHLNEYERQSLFDIAKAATTVMLLASNSNSCRQNQIKSKLLTNSKKKSNNNLSKCKRHQVISSGSSRSLRRRLCNISQSQQDALISACSEHQLPLSTETMKSLAQDLCLPYKTILSWIHNYRTYIQQNNQSKLGVVSDAESDYSIEESNDTLYDNDIALEKQHKPPMATTSTNTATTTDHLTSSSSDRYADKQHLPHNRRKPINPTRLASAVAVANSPVKSIHPATLSNSNEHENSIVPVT</sequence>
<keyword evidence="5" id="KW-0238">DNA-binding</keyword>
<dbReference type="EMBL" id="UZAL01001700">
    <property type="protein sequence ID" value="VDO78828.1"/>
    <property type="molecule type" value="Genomic_DNA"/>
</dbReference>
<name>A0A3P8BQP9_9TREM</name>
<dbReference type="InterPro" id="IPR003350">
    <property type="entry name" value="CUT_dom"/>
</dbReference>
<dbReference type="Pfam" id="PF02376">
    <property type="entry name" value="CUT"/>
    <property type="match status" value="1"/>
</dbReference>
<evidence type="ECO:0000256" key="3">
    <source>
        <dbReference type="ARBA" id="ARBA00023015"/>
    </source>
</evidence>
<evidence type="ECO:0000256" key="8">
    <source>
        <dbReference type="ARBA" id="ARBA00023242"/>
    </source>
</evidence>
<feature type="region of interest" description="Disordered" evidence="9">
    <location>
        <begin position="411"/>
        <end position="430"/>
    </location>
</feature>
<dbReference type="PROSITE" id="PS51042">
    <property type="entry name" value="CUT"/>
    <property type="match status" value="1"/>
</dbReference>